<dbReference type="SUPFAM" id="SSF53822">
    <property type="entry name" value="Periplasmic binding protein-like I"/>
    <property type="match status" value="1"/>
</dbReference>
<dbReference type="Pfam" id="PF00356">
    <property type="entry name" value="LacI"/>
    <property type="match status" value="1"/>
</dbReference>
<dbReference type="InterPro" id="IPR046335">
    <property type="entry name" value="LacI/GalR-like_sensor"/>
</dbReference>
<accession>A0A3R9WR07</accession>
<keyword evidence="1" id="KW-0805">Transcription regulation</keyword>
<dbReference type="PANTHER" id="PTHR30146">
    <property type="entry name" value="LACI-RELATED TRANSCRIPTIONAL REPRESSOR"/>
    <property type="match status" value="1"/>
</dbReference>
<feature type="domain" description="HTH lacI-type" evidence="4">
    <location>
        <begin position="9"/>
        <end position="63"/>
    </location>
</feature>
<dbReference type="OrthoDB" id="8433438at2"/>
<dbReference type="Gene3D" id="1.10.260.40">
    <property type="entry name" value="lambda repressor-like DNA-binding domains"/>
    <property type="match status" value="1"/>
</dbReference>
<dbReference type="RefSeq" id="WP_126717554.1">
    <property type="nucleotide sequence ID" value="NZ_RWJF01000001.1"/>
</dbReference>
<reference evidence="6 7" key="1">
    <citation type="submission" date="2018-12" db="EMBL/GenBank/DDBJ databases">
        <title>Sphingomonas sp. HMF7854 Genome sequencing and assembly.</title>
        <authorList>
            <person name="Cha I."/>
            <person name="Kang H."/>
            <person name="Kim H."/>
            <person name="Kang J."/>
            <person name="Joh K."/>
        </authorList>
    </citation>
    <scope>NUCLEOTIDE SEQUENCE [LARGE SCALE GENOMIC DNA]</scope>
    <source>
        <strain evidence="6 7">HMF7854</strain>
    </source>
</reference>
<proteinExistence type="predicted"/>
<protein>
    <submittedName>
        <fullName evidence="6">LacI family transcriptional regulator</fullName>
    </submittedName>
</protein>
<dbReference type="InterPro" id="IPR001387">
    <property type="entry name" value="Cro/C1-type_HTH"/>
</dbReference>
<dbReference type="SMART" id="SM00354">
    <property type="entry name" value="HTH_LACI"/>
    <property type="match status" value="1"/>
</dbReference>
<gene>
    <name evidence="6" type="ORF">HMF7854_01885</name>
</gene>
<organism evidence="6 7">
    <name type="scientific">Sphingomonas ginkgonis</name>
    <dbReference type="NCBI Taxonomy" id="2315330"/>
    <lineage>
        <taxon>Bacteria</taxon>
        <taxon>Pseudomonadati</taxon>
        <taxon>Pseudomonadota</taxon>
        <taxon>Alphaproteobacteria</taxon>
        <taxon>Sphingomonadales</taxon>
        <taxon>Sphingomonadaceae</taxon>
        <taxon>Sphingomonas</taxon>
    </lineage>
</organism>
<dbReference type="EMBL" id="RWJF01000001">
    <property type="protein sequence ID" value="RST29715.1"/>
    <property type="molecule type" value="Genomic_DNA"/>
</dbReference>
<evidence type="ECO:0000259" key="5">
    <source>
        <dbReference type="PROSITE" id="PS50943"/>
    </source>
</evidence>
<evidence type="ECO:0000313" key="7">
    <source>
        <dbReference type="Proteomes" id="UP000274661"/>
    </source>
</evidence>
<evidence type="ECO:0000256" key="1">
    <source>
        <dbReference type="ARBA" id="ARBA00023015"/>
    </source>
</evidence>
<dbReference type="GO" id="GO:0003700">
    <property type="term" value="F:DNA-binding transcription factor activity"/>
    <property type="evidence" value="ECO:0007669"/>
    <property type="project" value="TreeGrafter"/>
</dbReference>
<dbReference type="Gene3D" id="3.40.50.2300">
    <property type="match status" value="2"/>
</dbReference>
<dbReference type="Proteomes" id="UP000274661">
    <property type="component" value="Unassembled WGS sequence"/>
</dbReference>
<evidence type="ECO:0000259" key="4">
    <source>
        <dbReference type="PROSITE" id="PS50932"/>
    </source>
</evidence>
<evidence type="ECO:0000313" key="6">
    <source>
        <dbReference type="EMBL" id="RST29715.1"/>
    </source>
</evidence>
<evidence type="ECO:0000256" key="2">
    <source>
        <dbReference type="ARBA" id="ARBA00023125"/>
    </source>
</evidence>
<dbReference type="InterPro" id="IPR028082">
    <property type="entry name" value="Peripla_BP_I"/>
</dbReference>
<dbReference type="InterPro" id="IPR010982">
    <property type="entry name" value="Lambda_DNA-bd_dom_sf"/>
</dbReference>
<dbReference type="CDD" id="cd01392">
    <property type="entry name" value="HTH_LacI"/>
    <property type="match status" value="1"/>
</dbReference>
<keyword evidence="3" id="KW-0804">Transcription</keyword>
<keyword evidence="7" id="KW-1185">Reference proteome</keyword>
<dbReference type="PROSITE" id="PS50932">
    <property type="entry name" value="HTH_LACI_2"/>
    <property type="match status" value="1"/>
</dbReference>
<dbReference type="InterPro" id="IPR000843">
    <property type="entry name" value="HTH_LacI"/>
</dbReference>
<dbReference type="GO" id="GO:0000976">
    <property type="term" value="F:transcription cis-regulatory region binding"/>
    <property type="evidence" value="ECO:0007669"/>
    <property type="project" value="TreeGrafter"/>
</dbReference>
<name>A0A3R9WR07_9SPHN</name>
<comment type="caution">
    <text evidence="6">The sequence shown here is derived from an EMBL/GenBank/DDBJ whole genome shotgun (WGS) entry which is preliminary data.</text>
</comment>
<dbReference type="Pfam" id="PF13377">
    <property type="entry name" value="Peripla_BP_3"/>
    <property type="match status" value="1"/>
</dbReference>
<dbReference type="AlphaFoldDB" id="A0A3R9WR07"/>
<dbReference type="PANTHER" id="PTHR30146:SF120">
    <property type="entry name" value="ALANINE RACEMASE"/>
    <property type="match status" value="1"/>
</dbReference>
<sequence length="338" mass="36027">MQKEERNRPTSFDVAARAGVSQSTVSRALRGDSSIPLPTRERIAAVARELDYRPDQRAARLRTRTSGAIAVLLLGGDDVEPNSVNLFLYALVGAVSAAAARKGLNALVAVQTDLADVRLDFARSREADGMIVIGSARQTAAWARVRQAHQAGERLVCWGAPDDVLPTVRCDNRGGGRCAAEHLLAAGRRAIAFVGPGWDRQKAFRDRRQGYADALAAAGLPTIESDIGDGLSREEQGYRGVLQLLDAGRRFDALFAASDLIAFGALRALRERGIAVPQDVAVVGFDGIQSTLHVTPSLTTIKQDLESAGTALVERLLSGEAGAEVDYRLAVRESCGSA</sequence>
<evidence type="ECO:0000256" key="3">
    <source>
        <dbReference type="ARBA" id="ARBA00023163"/>
    </source>
</evidence>
<dbReference type="PROSITE" id="PS50943">
    <property type="entry name" value="HTH_CROC1"/>
    <property type="match status" value="1"/>
</dbReference>
<keyword evidence="2" id="KW-0238">DNA-binding</keyword>
<feature type="domain" description="HTH cro/C1-type" evidence="5">
    <location>
        <begin position="13"/>
        <end position="57"/>
    </location>
</feature>
<dbReference type="SUPFAM" id="SSF47413">
    <property type="entry name" value="lambda repressor-like DNA-binding domains"/>
    <property type="match status" value="1"/>
</dbReference>